<dbReference type="InterPro" id="IPR023214">
    <property type="entry name" value="HAD_sf"/>
</dbReference>
<dbReference type="SUPFAM" id="SSF56784">
    <property type="entry name" value="HAD-like"/>
    <property type="match status" value="1"/>
</dbReference>
<name>A0A9W8CUD2_9FUNG</name>
<proteinExistence type="predicted"/>
<sequence>MTASSTRPPAVLSDIAAILFDLDGTLISTLQVTEQIYTRHALLHGVDPHAVVHFCHGVPTLQVLERFFPPSMHTPEHAMQLEREAAEQLTGLELIPGARELLASIPADRWAVYTSGMPFLALPRMHHLGVPVPAVMLTPVDVARGKPQPDGYVLAAEKLNADPKKCVVFEDAVAGIRAGVAAGTVVIGVRTLLDAQQLKNAGAAYTVRDMACVSVTASAADGSLIISLDES</sequence>
<dbReference type="Gene3D" id="1.10.150.240">
    <property type="entry name" value="Putative phosphatase, domain 2"/>
    <property type="match status" value="1"/>
</dbReference>
<dbReference type="Gene3D" id="3.40.50.1000">
    <property type="entry name" value="HAD superfamily/HAD-like"/>
    <property type="match status" value="1"/>
</dbReference>
<dbReference type="EMBL" id="JANBOJ010000042">
    <property type="protein sequence ID" value="KAJ1724093.1"/>
    <property type="molecule type" value="Genomic_DNA"/>
</dbReference>
<dbReference type="SFLD" id="SFLDS00003">
    <property type="entry name" value="Haloacid_Dehalogenase"/>
    <property type="match status" value="1"/>
</dbReference>
<organism evidence="1 2">
    <name type="scientific">Coemansia erecta</name>
    <dbReference type="NCBI Taxonomy" id="147472"/>
    <lineage>
        <taxon>Eukaryota</taxon>
        <taxon>Fungi</taxon>
        <taxon>Fungi incertae sedis</taxon>
        <taxon>Zoopagomycota</taxon>
        <taxon>Kickxellomycotina</taxon>
        <taxon>Kickxellomycetes</taxon>
        <taxon>Kickxellales</taxon>
        <taxon>Kickxellaceae</taxon>
        <taxon>Coemansia</taxon>
    </lineage>
</organism>
<dbReference type="OrthoDB" id="40579at2759"/>
<evidence type="ECO:0008006" key="3">
    <source>
        <dbReference type="Google" id="ProtNLM"/>
    </source>
</evidence>
<dbReference type="NCBIfam" id="TIGR01509">
    <property type="entry name" value="HAD-SF-IA-v3"/>
    <property type="match status" value="1"/>
</dbReference>
<dbReference type="PANTHER" id="PTHR43481:SF4">
    <property type="entry name" value="GLYCEROL-1-PHOSPHATE PHOSPHOHYDROLASE 1-RELATED"/>
    <property type="match status" value="1"/>
</dbReference>
<gene>
    <name evidence="1" type="ORF">LPJ53_001614</name>
</gene>
<dbReference type="InterPro" id="IPR036412">
    <property type="entry name" value="HAD-like_sf"/>
</dbReference>
<dbReference type="Proteomes" id="UP001149813">
    <property type="component" value="Unassembled WGS sequence"/>
</dbReference>
<protein>
    <recommendedName>
        <fullName evidence="3">HAD-like protein</fullName>
    </recommendedName>
</protein>
<reference evidence="1" key="1">
    <citation type="submission" date="2022-07" db="EMBL/GenBank/DDBJ databases">
        <title>Phylogenomic reconstructions and comparative analyses of Kickxellomycotina fungi.</title>
        <authorList>
            <person name="Reynolds N.K."/>
            <person name="Stajich J.E."/>
            <person name="Barry K."/>
            <person name="Grigoriev I.V."/>
            <person name="Crous P."/>
            <person name="Smith M.E."/>
        </authorList>
    </citation>
    <scope>NUCLEOTIDE SEQUENCE</scope>
    <source>
        <strain evidence="1">NBRC 32514</strain>
    </source>
</reference>
<comment type="caution">
    <text evidence="1">The sequence shown here is derived from an EMBL/GenBank/DDBJ whole genome shotgun (WGS) entry which is preliminary data.</text>
</comment>
<dbReference type="InterPro" id="IPR023198">
    <property type="entry name" value="PGP-like_dom2"/>
</dbReference>
<dbReference type="Pfam" id="PF00702">
    <property type="entry name" value="Hydrolase"/>
    <property type="match status" value="1"/>
</dbReference>
<dbReference type="GO" id="GO:0050308">
    <property type="term" value="F:sugar-phosphatase activity"/>
    <property type="evidence" value="ECO:0007669"/>
    <property type="project" value="TreeGrafter"/>
</dbReference>
<dbReference type="AlphaFoldDB" id="A0A9W8CUD2"/>
<dbReference type="PANTHER" id="PTHR43481">
    <property type="entry name" value="FRUCTOSE-1-PHOSPHATE PHOSPHATASE"/>
    <property type="match status" value="1"/>
</dbReference>
<evidence type="ECO:0000313" key="2">
    <source>
        <dbReference type="Proteomes" id="UP001149813"/>
    </source>
</evidence>
<accession>A0A9W8CUD2</accession>
<dbReference type="InterPro" id="IPR051806">
    <property type="entry name" value="HAD-like_SPP"/>
</dbReference>
<dbReference type="InterPro" id="IPR006439">
    <property type="entry name" value="HAD-SF_hydro_IA"/>
</dbReference>
<keyword evidence="2" id="KW-1185">Reference proteome</keyword>
<evidence type="ECO:0000313" key="1">
    <source>
        <dbReference type="EMBL" id="KAJ1724093.1"/>
    </source>
</evidence>
<dbReference type="SFLD" id="SFLDG01129">
    <property type="entry name" value="C1.5:_HAD__Beta-PGM__Phosphata"/>
    <property type="match status" value="1"/>
</dbReference>